<feature type="compositionally biased region" description="Polar residues" evidence="1">
    <location>
        <begin position="16"/>
        <end position="34"/>
    </location>
</feature>
<feature type="region of interest" description="Disordered" evidence="1">
    <location>
        <begin position="1"/>
        <end position="45"/>
    </location>
</feature>
<dbReference type="EMBL" id="BARS01014235">
    <property type="protein sequence ID" value="GAF91413.1"/>
    <property type="molecule type" value="Genomic_DNA"/>
</dbReference>
<feature type="compositionally biased region" description="Acidic residues" evidence="1">
    <location>
        <begin position="36"/>
        <end position="45"/>
    </location>
</feature>
<proteinExistence type="predicted"/>
<evidence type="ECO:0000256" key="1">
    <source>
        <dbReference type="SAM" id="MobiDB-lite"/>
    </source>
</evidence>
<name>X0TD04_9ZZZZ</name>
<organism evidence="2">
    <name type="scientific">marine sediment metagenome</name>
    <dbReference type="NCBI Taxonomy" id="412755"/>
    <lineage>
        <taxon>unclassified sequences</taxon>
        <taxon>metagenomes</taxon>
        <taxon>ecological metagenomes</taxon>
    </lineage>
</organism>
<protein>
    <submittedName>
        <fullName evidence="2">Uncharacterized protein</fullName>
    </submittedName>
</protein>
<gene>
    <name evidence="2" type="ORF">S01H1_24157</name>
</gene>
<reference evidence="2" key="1">
    <citation type="journal article" date="2014" name="Front. Microbiol.">
        <title>High frequency of phylogenetically diverse reductive dehalogenase-homologous genes in deep subseafloor sedimentary metagenomes.</title>
        <authorList>
            <person name="Kawai M."/>
            <person name="Futagami T."/>
            <person name="Toyoda A."/>
            <person name="Takaki Y."/>
            <person name="Nishi S."/>
            <person name="Hori S."/>
            <person name="Arai W."/>
            <person name="Tsubouchi T."/>
            <person name="Morono Y."/>
            <person name="Uchiyama I."/>
            <person name="Ito T."/>
            <person name="Fujiyama A."/>
            <person name="Inagaki F."/>
            <person name="Takami H."/>
        </authorList>
    </citation>
    <scope>NUCLEOTIDE SEQUENCE</scope>
    <source>
        <strain evidence="2">Expedition CK06-06</strain>
    </source>
</reference>
<sequence>GRRNDNRSNSMNRNNPAYQASQDNRSNQLNSNNSEYEGDSKEEEE</sequence>
<dbReference type="AlphaFoldDB" id="X0TD04"/>
<accession>X0TD04</accession>
<comment type="caution">
    <text evidence="2">The sequence shown here is derived from an EMBL/GenBank/DDBJ whole genome shotgun (WGS) entry which is preliminary data.</text>
</comment>
<feature type="non-terminal residue" evidence="2">
    <location>
        <position position="1"/>
    </location>
</feature>
<evidence type="ECO:0000313" key="2">
    <source>
        <dbReference type="EMBL" id="GAF91413.1"/>
    </source>
</evidence>